<organism evidence="2 3">
    <name type="scientific">Steinernema hermaphroditum</name>
    <dbReference type="NCBI Taxonomy" id="289476"/>
    <lineage>
        <taxon>Eukaryota</taxon>
        <taxon>Metazoa</taxon>
        <taxon>Ecdysozoa</taxon>
        <taxon>Nematoda</taxon>
        <taxon>Chromadorea</taxon>
        <taxon>Rhabditida</taxon>
        <taxon>Tylenchina</taxon>
        <taxon>Panagrolaimomorpha</taxon>
        <taxon>Strongyloidoidea</taxon>
        <taxon>Steinernematidae</taxon>
        <taxon>Steinernema</taxon>
    </lineage>
</organism>
<proteinExistence type="predicted"/>
<sequence length="78" mass="8388">MNTFIVLFVLLFICDITHAGTSCCAGNTGCAASCSYQGCSGGYCDGWCGTCRCSGCGRGWRMRRSDRHVEYAALPDDE</sequence>
<name>A0AA39HNL7_9BILA</name>
<protein>
    <submittedName>
        <fullName evidence="2">Uncharacterized protein</fullName>
    </submittedName>
</protein>
<evidence type="ECO:0000313" key="2">
    <source>
        <dbReference type="EMBL" id="KAK0408012.1"/>
    </source>
</evidence>
<keyword evidence="1" id="KW-0732">Signal</keyword>
<evidence type="ECO:0000256" key="1">
    <source>
        <dbReference type="SAM" id="SignalP"/>
    </source>
</evidence>
<dbReference type="EMBL" id="JAUCMV010000003">
    <property type="protein sequence ID" value="KAK0408012.1"/>
    <property type="molecule type" value="Genomic_DNA"/>
</dbReference>
<feature type="signal peptide" evidence="1">
    <location>
        <begin position="1"/>
        <end position="19"/>
    </location>
</feature>
<feature type="chain" id="PRO_5041213932" evidence="1">
    <location>
        <begin position="20"/>
        <end position="78"/>
    </location>
</feature>
<dbReference type="Proteomes" id="UP001175271">
    <property type="component" value="Unassembled WGS sequence"/>
</dbReference>
<dbReference type="AlphaFoldDB" id="A0AA39HNL7"/>
<comment type="caution">
    <text evidence="2">The sequence shown here is derived from an EMBL/GenBank/DDBJ whole genome shotgun (WGS) entry which is preliminary data.</text>
</comment>
<keyword evidence="3" id="KW-1185">Reference proteome</keyword>
<reference evidence="2" key="1">
    <citation type="submission" date="2023-06" db="EMBL/GenBank/DDBJ databases">
        <title>Genomic analysis of the entomopathogenic nematode Steinernema hermaphroditum.</title>
        <authorList>
            <person name="Schwarz E.M."/>
            <person name="Heppert J.K."/>
            <person name="Baniya A."/>
            <person name="Schwartz H.T."/>
            <person name="Tan C.-H."/>
            <person name="Antoshechkin I."/>
            <person name="Sternberg P.W."/>
            <person name="Goodrich-Blair H."/>
            <person name="Dillman A.R."/>
        </authorList>
    </citation>
    <scope>NUCLEOTIDE SEQUENCE</scope>
    <source>
        <strain evidence="2">PS9179</strain>
        <tissue evidence="2">Whole animal</tissue>
    </source>
</reference>
<accession>A0AA39HNL7</accession>
<evidence type="ECO:0000313" key="3">
    <source>
        <dbReference type="Proteomes" id="UP001175271"/>
    </source>
</evidence>
<gene>
    <name evidence="2" type="ORF">QR680_003723</name>
</gene>